<evidence type="ECO:0000313" key="1">
    <source>
        <dbReference type="EMBL" id="KAL0110186.1"/>
    </source>
</evidence>
<gene>
    <name evidence="1" type="ORF">PUN28_013675</name>
</gene>
<dbReference type="AlphaFoldDB" id="A0AAW2F659"/>
<evidence type="ECO:0000313" key="2">
    <source>
        <dbReference type="Proteomes" id="UP001430953"/>
    </source>
</evidence>
<name>A0AAW2F659_9HYME</name>
<protein>
    <submittedName>
        <fullName evidence="1">Uncharacterized protein</fullName>
    </submittedName>
</protein>
<sequence length="164" mass="19470">MHDKNLNLFSEISRYRNAFCGVSSGAKSLELQLAQSFATPERLSCYPRGRFPCLRRKSKFSFDPSELTKVDNNKLFRLFVIKKKKNLNLIYNRYKMFSFNYINHACSTDNNEWLSSKMRGGNYRKSRDSRRLANNTNRITEILVFEFNFLCFRKENFNYDVPLP</sequence>
<organism evidence="1 2">
    <name type="scientific">Cardiocondyla obscurior</name>
    <dbReference type="NCBI Taxonomy" id="286306"/>
    <lineage>
        <taxon>Eukaryota</taxon>
        <taxon>Metazoa</taxon>
        <taxon>Ecdysozoa</taxon>
        <taxon>Arthropoda</taxon>
        <taxon>Hexapoda</taxon>
        <taxon>Insecta</taxon>
        <taxon>Pterygota</taxon>
        <taxon>Neoptera</taxon>
        <taxon>Endopterygota</taxon>
        <taxon>Hymenoptera</taxon>
        <taxon>Apocrita</taxon>
        <taxon>Aculeata</taxon>
        <taxon>Formicoidea</taxon>
        <taxon>Formicidae</taxon>
        <taxon>Myrmicinae</taxon>
        <taxon>Cardiocondyla</taxon>
    </lineage>
</organism>
<reference evidence="1 2" key="1">
    <citation type="submission" date="2023-03" db="EMBL/GenBank/DDBJ databases">
        <title>High recombination rates correlate with genetic variation in Cardiocondyla obscurior ants.</title>
        <authorList>
            <person name="Errbii M."/>
        </authorList>
    </citation>
    <scope>NUCLEOTIDE SEQUENCE [LARGE SCALE GENOMIC DNA]</scope>
    <source>
        <strain evidence="1">Alpha-2009</strain>
        <tissue evidence="1">Whole body</tissue>
    </source>
</reference>
<accession>A0AAW2F659</accession>
<proteinExistence type="predicted"/>
<dbReference type="EMBL" id="JADYXP020000014">
    <property type="protein sequence ID" value="KAL0110186.1"/>
    <property type="molecule type" value="Genomic_DNA"/>
</dbReference>
<comment type="caution">
    <text evidence="1">The sequence shown here is derived from an EMBL/GenBank/DDBJ whole genome shotgun (WGS) entry which is preliminary data.</text>
</comment>
<dbReference type="Proteomes" id="UP001430953">
    <property type="component" value="Unassembled WGS sequence"/>
</dbReference>
<keyword evidence="2" id="KW-1185">Reference proteome</keyword>